<dbReference type="PANTHER" id="PTHR23345:SF15">
    <property type="entry name" value="VITELLOGENIN 1-RELATED"/>
    <property type="match status" value="1"/>
</dbReference>
<feature type="region of interest" description="Disordered" evidence="6">
    <location>
        <begin position="6084"/>
        <end position="6172"/>
    </location>
</feature>
<evidence type="ECO:0000256" key="7">
    <source>
        <dbReference type="SAM" id="SignalP"/>
    </source>
</evidence>
<dbReference type="Proteomes" id="UP001381693">
    <property type="component" value="Unassembled WGS sequence"/>
</dbReference>
<evidence type="ECO:0000256" key="4">
    <source>
        <dbReference type="ARBA" id="ARBA00023180"/>
    </source>
</evidence>
<dbReference type="GO" id="GO:0005319">
    <property type="term" value="F:lipid transporter activity"/>
    <property type="evidence" value="ECO:0007669"/>
    <property type="project" value="InterPro"/>
</dbReference>
<dbReference type="Gene3D" id="1.25.10.20">
    <property type="entry name" value="Vitellinogen, superhelical"/>
    <property type="match status" value="1"/>
</dbReference>
<feature type="compositionally biased region" description="Basic and acidic residues" evidence="6">
    <location>
        <begin position="6102"/>
        <end position="6119"/>
    </location>
</feature>
<feature type="domain" description="VWFD" evidence="9">
    <location>
        <begin position="5518"/>
        <end position="5678"/>
    </location>
</feature>
<feature type="compositionally biased region" description="Acidic residues" evidence="6">
    <location>
        <begin position="6147"/>
        <end position="6172"/>
    </location>
</feature>
<name>A0AAN8X9E0_HALRR</name>
<comment type="caution">
    <text evidence="10">The sequence shown here is derived from an EMBL/GenBank/DDBJ whole genome shotgun (WGS) entry which is preliminary data.</text>
</comment>
<dbReference type="SMART" id="SM00638">
    <property type="entry name" value="LPD_N"/>
    <property type="match status" value="1"/>
</dbReference>
<dbReference type="Pfam" id="PF08742">
    <property type="entry name" value="C8"/>
    <property type="match status" value="1"/>
</dbReference>
<dbReference type="InterPro" id="IPR014853">
    <property type="entry name" value="VWF/SSPO/ZAN-like_Cys-rich_dom"/>
</dbReference>
<evidence type="ECO:0008006" key="12">
    <source>
        <dbReference type="Google" id="ProtNLM"/>
    </source>
</evidence>
<reference evidence="10 11" key="1">
    <citation type="submission" date="2023-11" db="EMBL/GenBank/DDBJ databases">
        <title>Halocaridina rubra genome assembly.</title>
        <authorList>
            <person name="Smith C."/>
        </authorList>
    </citation>
    <scope>NUCLEOTIDE SEQUENCE [LARGE SCALE GENOMIC DNA]</scope>
    <source>
        <strain evidence="10">EP-1</strain>
        <tissue evidence="10">Whole</tissue>
    </source>
</reference>
<evidence type="ECO:0000259" key="9">
    <source>
        <dbReference type="PROSITE" id="PS51233"/>
    </source>
</evidence>
<dbReference type="PROSITE" id="PS51211">
    <property type="entry name" value="VITELLOGENIN"/>
    <property type="match status" value="1"/>
</dbReference>
<feature type="domain" description="Vitellogenin" evidence="8">
    <location>
        <begin position="40"/>
        <end position="678"/>
    </location>
</feature>
<dbReference type="SUPFAM" id="SSF48431">
    <property type="entry name" value="Lipovitellin-phosvitin complex, superhelical domain"/>
    <property type="match status" value="1"/>
</dbReference>
<evidence type="ECO:0000313" key="10">
    <source>
        <dbReference type="EMBL" id="KAK7076908.1"/>
    </source>
</evidence>
<evidence type="ECO:0000256" key="6">
    <source>
        <dbReference type="SAM" id="MobiDB-lite"/>
    </source>
</evidence>
<dbReference type="Pfam" id="PF01347">
    <property type="entry name" value="Vitellogenin_N"/>
    <property type="match status" value="1"/>
</dbReference>
<evidence type="ECO:0000256" key="1">
    <source>
        <dbReference type="ARBA" id="ARBA00022729"/>
    </source>
</evidence>
<dbReference type="PROSITE" id="PS51233">
    <property type="entry name" value="VWFD"/>
    <property type="match status" value="1"/>
</dbReference>
<feature type="signal peptide" evidence="7">
    <location>
        <begin position="1"/>
        <end position="19"/>
    </location>
</feature>
<evidence type="ECO:0000256" key="3">
    <source>
        <dbReference type="ARBA" id="ARBA00023157"/>
    </source>
</evidence>
<dbReference type="Pfam" id="PF00094">
    <property type="entry name" value="VWD"/>
    <property type="match status" value="1"/>
</dbReference>
<dbReference type="InterPro" id="IPR015255">
    <property type="entry name" value="Vitellinogen_open_b-sht"/>
</dbReference>
<keyword evidence="2" id="KW-0758">Storage protein</keyword>
<dbReference type="Gene3D" id="2.20.50.20">
    <property type="entry name" value="Lipovitellin. Chain A, domain 3"/>
    <property type="match status" value="1"/>
</dbReference>
<dbReference type="InterPro" id="IPR015817">
    <property type="entry name" value="Vitellinogen_open_b-sht_sub1"/>
</dbReference>
<keyword evidence="4" id="KW-0325">Glycoprotein</keyword>
<dbReference type="Gene3D" id="2.30.230.10">
    <property type="entry name" value="Lipovitellin, beta-sheet shell regions, chain A"/>
    <property type="match status" value="1"/>
</dbReference>
<organism evidence="10 11">
    <name type="scientific">Halocaridina rubra</name>
    <name type="common">Hawaiian red shrimp</name>
    <dbReference type="NCBI Taxonomy" id="373956"/>
    <lineage>
        <taxon>Eukaryota</taxon>
        <taxon>Metazoa</taxon>
        <taxon>Ecdysozoa</taxon>
        <taxon>Arthropoda</taxon>
        <taxon>Crustacea</taxon>
        <taxon>Multicrustacea</taxon>
        <taxon>Malacostraca</taxon>
        <taxon>Eumalacostraca</taxon>
        <taxon>Eucarida</taxon>
        <taxon>Decapoda</taxon>
        <taxon>Pleocyemata</taxon>
        <taxon>Caridea</taxon>
        <taxon>Atyoidea</taxon>
        <taxon>Atyidae</taxon>
        <taxon>Halocaridina</taxon>
    </lineage>
</organism>
<comment type="caution">
    <text evidence="5">Lacks conserved residue(s) required for the propagation of feature annotation.</text>
</comment>
<dbReference type="InterPro" id="IPR015819">
    <property type="entry name" value="Lipid_transp_b-sht_shell"/>
</dbReference>
<dbReference type="PANTHER" id="PTHR23345">
    <property type="entry name" value="VITELLOGENIN-RELATED"/>
    <property type="match status" value="1"/>
</dbReference>
<dbReference type="SMART" id="SM01169">
    <property type="entry name" value="DUF1943"/>
    <property type="match status" value="1"/>
</dbReference>
<protein>
    <recommendedName>
        <fullName evidence="12">Vitellogenin domain-containing protein</fullName>
    </recommendedName>
</protein>
<gene>
    <name evidence="10" type="ORF">SK128_015888</name>
</gene>
<dbReference type="InterPro" id="IPR015816">
    <property type="entry name" value="Vitellinogen_b-sht_N"/>
</dbReference>
<feature type="chain" id="PRO_5042966823" description="Vitellogenin domain-containing protein" evidence="7">
    <location>
        <begin position="20"/>
        <end position="6172"/>
    </location>
</feature>
<dbReference type="InterPro" id="IPR050733">
    <property type="entry name" value="Vitellogenin/Apolipophorin"/>
</dbReference>
<keyword evidence="1 7" id="KW-0732">Signal</keyword>
<dbReference type="InterPro" id="IPR011030">
    <property type="entry name" value="Lipovitellin_superhlx_dom"/>
</dbReference>
<accession>A0AAN8X9E0</accession>
<feature type="compositionally biased region" description="Basic and acidic residues" evidence="6">
    <location>
        <begin position="6129"/>
        <end position="6146"/>
    </location>
</feature>
<dbReference type="SMART" id="SM00216">
    <property type="entry name" value="VWD"/>
    <property type="match status" value="1"/>
</dbReference>
<evidence type="ECO:0000313" key="11">
    <source>
        <dbReference type="Proteomes" id="UP001381693"/>
    </source>
</evidence>
<keyword evidence="11" id="KW-1185">Reference proteome</keyword>
<dbReference type="InterPro" id="IPR001747">
    <property type="entry name" value="Vitellogenin_N"/>
</dbReference>
<dbReference type="EMBL" id="JAXCGZ010009515">
    <property type="protein sequence ID" value="KAK7076908.1"/>
    <property type="molecule type" value="Genomic_DNA"/>
</dbReference>
<dbReference type="InterPro" id="IPR001846">
    <property type="entry name" value="VWF_type-D"/>
</dbReference>
<evidence type="ECO:0000256" key="5">
    <source>
        <dbReference type="PROSITE-ProRule" id="PRU00557"/>
    </source>
</evidence>
<dbReference type="Pfam" id="PF09172">
    <property type="entry name" value="Vit_open_b-sht"/>
    <property type="match status" value="1"/>
</dbReference>
<keyword evidence="3" id="KW-1015">Disulfide bond</keyword>
<dbReference type="SUPFAM" id="SSF56968">
    <property type="entry name" value="Lipovitellin-phosvitin complex, beta-sheet shell regions"/>
    <property type="match status" value="2"/>
</dbReference>
<feature type="region of interest" description="Disordered" evidence="6">
    <location>
        <begin position="5768"/>
        <end position="5809"/>
    </location>
</feature>
<proteinExistence type="predicted"/>
<dbReference type="GO" id="GO:0045735">
    <property type="term" value="F:nutrient reservoir activity"/>
    <property type="evidence" value="ECO:0007669"/>
    <property type="project" value="UniProtKB-KW"/>
</dbReference>
<evidence type="ECO:0000259" key="8">
    <source>
        <dbReference type="PROSITE" id="PS51211"/>
    </source>
</evidence>
<evidence type="ECO:0000256" key="2">
    <source>
        <dbReference type="ARBA" id="ARBA00022761"/>
    </source>
</evidence>
<sequence length="6172" mass="709959">MRALIVGLCLILVFGLARTDPDGNICARSCSVSGAEDVVYEPGKQYQYQYHGEVVSRSRSLQAEESRMSTRAYVIITARTQCDLKLQIMNLAFNDVPSSDSQWFKDAVEKHDLHFSYKNGMVSHICPHEEEDPAATNFKRGVLSAIQAKMTNLEKTDAVVYEADVLGECETEYRISQGSEILINKTKHSCRHNNYLPYIPSEHYSHKELKNEGAFHKAEQSCQMYLQDKVWQRVECVEEIKSEEFRDKFPFSVLNTAMGRDSPSPLAQISVNTGLTLEDGPENAPLEFARDGPMKRRETLRMDLEGAIKSLDYYKHETNIFEEVIMTMDYLMTVSRSDSGMTEKRPYAFSHLVELIGRVSAQEDMDNIWERFESQEGGRNFIIDATVLCESYVCTKFLARLAVEIPEVFPETRVLAWLTGVHFYSHPEPDAITVLMELASNYKAVEQQAVMAASSVVYAACQTNWHTCRTSAKPLLEFAEEKIGQNCGYGEPQEDRLHVKMALRALSNAGILSEKHFLNKCYMNKLLSSEIRTLALRAYRRVDCEALDLETPWQVLEDVSDDVDVRIVAYLSVVRCATNVPNFFTRIKDLLLEEKVNQVGSFIFTHVRNLAEKPDRNTESREISQLAHHHTLQAKFDTNAFRSSRNYRAAQYSQMLNLGASVESDFIFTPDSYVQRHESHRLHLDILENSIDALEIGFDLEHLEEFVYEVISKMNLFASADMKDMLEKLRPKRDIHDPKIEDFQRMYDEAKRNNGDDGAEDQKAGIYFRVFGNEVFYMDNAMQSDPLSFLRQLLKELSMPKSFQVLKQEFVTPTLLGFPLRMRVNATGSVNWDYKQKLLTESSRRFLFEPHIAASASLAMDEMLLVDAYGSSSGVRRRSSQVANIELGGKVSFENGEVVDLQLKLPNSEVMHVSSSVQMALYQNYKHGWDEKEYEGPSEKEEYCLGEESTRIFGLEYCSNSETASVPDEQVDVTYSDIYSSEFVVTKEDSFSAYQVLYKNLENTFEVLFDTPGSYIDRKVQFQVDLGRDHARGTFALPGHSFELKGHYENLEELKRVSLQYLENSNVLGEIKLSLPIEDDGDSFSFKPEVLVKLKNIFEMELDGVLEKENNKMHLEGNLMCDLLVNPIHFKALLDRTTEHHKAEGTIKFGSIFGSLSSTLFLNGEKTLVQIDSEFGSDANRPNTLSLTFDKTLVIKEEDISYTGYISMESSLGKTNIKLEYDYGSDYARTDSNITVMETDVSSHIILRNKGNEEERDFEVTLGFTSPKHKIDYLSQVIFKNSHNALQAEINLNLGSFVTSKAALTYAYEPDPLHALAGFHFNINDFIIQLTHEIDCNKPYFCNFISSDRVGLAAGLLQVDVDSDPGSPFNAYFSVAAGYDTRTFGVTINTTSDEEWNVFEGSTDVKWFDRDYSLKHELTWSENEKNLIISTQDGDHLELILKRSPEFIFKILLYEQQGGDNPYFKFGIENHLDEPVVRYVTYLQSYGNDMFHLTVTDLGVQKYVGIVKLMESTAEVSAQYKDREGNVEAKAVFTITFPSGDHIVQDLGFKHSYDGFVRQLELSLQNGEDVFESKMTMTHRDGWFNDDTNKLQIAFTTPFKGMKKIGMTFESHSDWSEPWLAEVEWEEFKIRGEAQLGTLSNLEAKVVYSGGGSCDSHFHIYNNFSDQQSRTGASLSITEAVDPWSVEVVTTRVDEDDGECTLDFTLAAETPLSRTPFEMRGTYRFLDTHIGIEYEAGADAKLKFSFRGNSDTVSEIQKFSGSVNFESPWTEPISLTGESYWTLSYFNGTLDLKTSLDYVHNVGTSFSVNSKSPKETTASFLLSHQSLQVSLEMQHSLSERGLKQLFQGTVNSVLLDYELDANWDKDFVPLKSEGRLALNGLFEHNFDVNIVHNKEGHRFTTNLSGTWDWHQFHINHIFENEPNQWKGTLEVILPGDKSINTEFFFNEQGDSAIECTIHFSSSWTQGFTANFERRGKGKIREYELEATYGSSVLFKGVLNSSEQFNLEKSDISLELSSSLFNDIKFSWTHNFVHGHLVNVDLYYSQDFYLIFKSHQKYNVKFFSNEFEGYYMNFEFTLPDPEISFRLDLVLDDFISGELEASFAGYYVQCKSSLLHGTIFSGLLTYPRESFQTELLYEMSQKQVQDFTFKFTHNSVDLLTFRGEFMETYPKFDVLFTLYYFSKSSQMPKNGRLKITADMSRIDEFLFNGLVKLNSNIEGYESYWAELDAGMNFGEKSEAHIDTQIHMNNWHYKAKLRDLIDFSQEFEIEHESEYEVTYGDQLYDKKKMEWKLSRTRNDVYEGFFTTVPEIDSSEWSLHFKIIRPELEFSGYVMPGNDKKYKLSFNISENSVTVNTHIVNEDGSQFTIIRGNVNWNLRKLKKQFTLNLNSDFEVIRKITGQVIVQQRRGLAANMKLRVNREDFTGILRYLGKGRNSGKILIKIENNIFMPFTTNTSVQYGIDSNEVTADAEMEVNGQESWAKASFKGSLKESYIRLNLPFEDFDNLDLAFSFEPVGKYGFNADLSTKFSCYDFITSVHFSVTKMTSVIDLKCSEERLFEVGLNYSFEESDTEKAEVKLFAKNYGNLLYVSVSGKLDSDETDLVVETDIYPDCHHSTRISWSSADKENEGIVFETHVTSLPTGDTHFLFKISFSKVMSEIEIEIRDTKVISFHAMYNIQQPMSVDSQYSHNIFGKAFETTLTASARYSEKSGYLEFHLTTNTAFDHADLTAKYDVVENLQAEAKLETTNGNADLTLFYGEQEYKKLQIDMHSDLHNFKNYQFVYTHEHSDDGEKVRVKYLQGDNEFTLDAVTGVGDNMQTVNVNIELPIDSLQNIDIAIGYTSDTSTELHYEGKIGVRVFSDYYHIDMKHTHAESWTKQETSVRISTPVQFLGTYRLSVTYDLNAQSSFSFESSEGQFGYKASWEYSRQNINIDVITDFSFFSLGEYKLMVNVPLKAYKKVEVKLTRHHEDLDFDLYLLVGDNFENGDFGFNEGRVNADNSTYAFTYRFKNNNLNLHGQWDKWDASGKIKFTGKKNSVSSGNFDIKTNIVGFEVVGGSWNFQYRKKVHVGEMMIDVGEKGQIRLDVSFSNLVKETLEAWQSVHLEANFESFFTKSHRLKAKYDLPELHFIGTYQHGSETFKVNFIASVSDTLGSISFEGNLPIKYISTFSVKFIYNFQEYVNSELGFHIEETYFDVRFELGSNRESSQLEMIMSSPYTNPLNFAFRWSPNNSPYNFEASLKYGRLELGIISTLEYSETYTHFTAKLIIPSEEVPQIHFDLVYDFSNLDNFSVSAVLELDKPVLKIQMKGKLNSTMVNLHASVSLNIYDNSGSITLEFEMKDGSYKARLSSEVNELETLTFAVDVSMTKLHISSSYEEREILFFSINSNAVVAKFMWNDFYIRIDAQYESKVNHQRVKIDVKSSEMEPLSLLGTFTKKDKYNADMKIQFGEKEYSLNGNGNFSAKESSLHFDFESSEDPYYPVKISAMYDFADFIQGKMKNEADLAKISLEWGERLEVLVKGQRRGKGTKLNVDIVTPFKALPELHFGYDGELISKGFKIVDFSINSFVEWSEKVSVSGHFKLKNDKFNLKATLTSTIPSLENLSVALQYNENRIETSISINDIDWEAVIVYEFSTRNSFSFTAKTPLNGFEDISCTILVETQENKLNCNVKLVWGKERTVEMKVLFEMWRLEISLDTPWEPIKDASFISSLQTESEELLITAALEWSSSATDLKIAVSPVEVMVKGNYVEDEEEIGIIDFGYRARNRLYEFAAKIETPFKEFNHLEAMLRLSSERCQVEINLPFMYDFVVKAESKNHWKELNVEGSFGGSYYKTPCIFKFRYVSEPRNDSFSCVLEVISDIEWISVNIALRNDINIEASVYDSMLELKFEKQNDLEYTLEMIIIPVDSEMESVNFQASANFSFDFSSVDVSCKMMTKYKNIEEVERHELQFTNKYSTSMINGDLKFISNVVEGPYELRFAFPVVNILENDVNFEFVFLQKDEEIYRATYDMVYPQAETFTHVVNVKSKEWISELTVSLTKSNFQIVFSFPDEEIRHSLVLSWPREISLEKLALQFEVSSPYLKEGDISFILDFTIQQKFYFTLMSSLTYGPHSIETNSKFQYSKRERKVVIETDVNSNWIGNHSVKLNINWMRNVSIKFVLHLMDQVSSVDLDIDVEEYTMQLIANFPWLSSEELVISGMVNKDFTFHNIVIEGKLQTEEEELLVEGRFESTEKDYINTYLTMRGRNKEYVRLSGLLRYEEKYIEVSIDLLSEAVNINYSLELQCEDSNEHRRLRFIFYDEGAASVSIKLHNSKMWKERQSLSVSIFGLGYLSYEQTVGDTEGEFEVVFRTDIIKSKFEVEYSLKDEYELEIYLQTPFDSLKVFKLELEWPVMTNKKEISLYYVWYDENINFKLTLEPISTFPNWTLGIYLTSTIKGYEKFSLQTPHLEINDVYNVLVEYPEGKAGLQLYNDCQSDFRGCGIEVSLHLPFEDYEVFSIKYALTQEDVPFYLEFRAGKVGITVGLIVETEDLYFGLRGLMRINEYKTESYIRFYKYSANRVVFHTDFELRDLAELKEFEIEYRHEPEKRFLIAVTLDGEDIARVHLGWGEDRIISLVMPKAYPAYVILNLKSTEDENNYLVEIGLMRSRENTWDVYGFHIYQRDVGYGRDFLISGETGENKFSMNGTVTLHPLYENNLYLKKKLIFGLNNNKAGFLVDIHTDFGYIEDSVRSDLQFILPNQSVVWDTSANYRNRKFDLVTKFFWDRDNPLVKPVALTVDYHDVSIAGQEHTWTIVFDHPNIKNLTLNGNLTRVGDSSLSVMMEFNDENAPHKLTVFRMNSMPGLLPDECIIYANISQPSSDVALEFSAIITETVLKSAFYDVRYWSQYQQKWKDFSVKTNSVYSEDGWQYNLKMNTSDSNWGYEYNVFFNMKSSPFFKIIGVSEPFMEFWSIETSVNKYLPEIDLQLKVGQNPLKPYEVGRIQAGLHSPLELGVIIDHERFGVWRQDVRTSLRLQDRAVLQLLFEFDPSLDFTDENVIYLLTSPASKISRAWLRDLSYTASAVSTFLSLEAQHVVDLLFSEDTIQTLWQYEQRNYEHFKEYATNSFSNIYEDLRDSWIFTVEKLQDGFYELRTVMRKVWLSLPTAQPFFEDAAFYLFENWSAFVDFVNVEMVRFHDNFIADMDRFALWWDETNQEMTVQFNNIMYEMVRSMNAFVGAMQHAVLELQRALQPRLNTLKQSLQSYVEELEAVLVRQCWPRIEQQFQRLSHSFVEGQHSLERFFQTRVYQQQLEFFKNWIIRMFGEVKEIYDDGMSQLEEAITESSLFETLSADYRRMKNILAENYPDGLYATVRRGFYDLRLHLFSTGDQLVHYLRQKYYNLQNYARGNLLFDYFEAVTGNAIDRVFETWQNWRAQEAQILNMFQRVFFAIIDFTKKLIQEESDTESGLIFDLKTRGKIIYSQYLPVPWNSFLEGPQWYRFVNIFQEDDPILKSKRKLAEGFDHVNSVFDRLAIPGSLFPPYTATATIFGQHVTTFDLHHYQFLGSCTYLLAKDFVDGDFEIIGDYGRVETGAVHLESVVVRANTASVTLHVNGTLDVSNIGNAEVHTGENTVAFKTSYLFVMCNKVSRGCSVTVHRKYFGKLAGMFGNYNHEPSDDSEGPDGSRVENGEDIANQWAVSSGTCYQQNLVKKVKNLSQISNFERCLDLYLRDKSPFSKCFLTIDPRPYFWQCVRDLERPDFGQEGRNTPCQSAYAYRTQCASHFIQTQPAAECTESEELKATEDTEVDESVTRRKPSRRPSSGPAPPRKASETCSVNEESVPVGWSKIYEKETQGSADVAFIIELANCNKDRNLQLLQRLIKVQLKRAGIQDVQYALIKTQGDSFEMPSSMISEDEIAAELGNLEIDGPKAEDGGAEAVKEVARRLKWRPGVTRNIVHLPCRACDDGPAVAEALAENDITYHILTKFKVEVNGPNAKKSKAMSAKVWGFDKKRVFTPKDSKKFAGNAGWRKLMRLPEEPSCMEAAQNTGGSIYNINKWTSKNLVAEKKYLGVIGQSVLKTSSAPECQECRCLGGNEGLSCRKCGEEFPAVEEAQETYPLPEDGEEDEGRETSVDEGRIAEEIKKNFEQQFIDENAALEHLEGEETDESAIKDEDGGENETSDEDDSDEEEYDYEYDYNI</sequence>